<organism evidence="2 3">
    <name type="scientific">Polyplax serrata</name>
    <name type="common">Common mouse louse</name>
    <dbReference type="NCBI Taxonomy" id="468196"/>
    <lineage>
        <taxon>Eukaryota</taxon>
        <taxon>Metazoa</taxon>
        <taxon>Ecdysozoa</taxon>
        <taxon>Arthropoda</taxon>
        <taxon>Hexapoda</taxon>
        <taxon>Insecta</taxon>
        <taxon>Pterygota</taxon>
        <taxon>Neoptera</taxon>
        <taxon>Paraneoptera</taxon>
        <taxon>Psocodea</taxon>
        <taxon>Troctomorpha</taxon>
        <taxon>Phthiraptera</taxon>
        <taxon>Anoplura</taxon>
        <taxon>Polyplacidae</taxon>
        <taxon>Polyplax</taxon>
    </lineage>
</organism>
<dbReference type="EMBL" id="JAWJWE010000001">
    <property type="protein sequence ID" value="KAK6644952.1"/>
    <property type="molecule type" value="Genomic_DNA"/>
</dbReference>
<dbReference type="Proteomes" id="UP001372834">
    <property type="component" value="Unassembled WGS sequence"/>
</dbReference>
<comment type="caution">
    <text evidence="2">The sequence shown here is derived from an EMBL/GenBank/DDBJ whole genome shotgun (WGS) entry which is preliminary data.</text>
</comment>
<feature type="chain" id="PRO_5043023913" evidence="1">
    <location>
        <begin position="22"/>
        <end position="375"/>
    </location>
</feature>
<sequence>MLSKSVVYFAVALCLLQVTTAVLNPLLYENIKYDLSRKYAGVEMDVTKGFRETKQKIFKESVKLLKKARTPVAVSCIEESRLKYQTELDSVMEQFSYCMQGLNVNEELRPELTQQQVLSLVQTFKVKLNVSGDISDAKRIALEKIISLMNDHKRLVNETLTALPNKEAYLNVIAKHIEDTGDDLLKSTYFSIHKTAVSGQMMALLLKSSEDVTTCVEYKEKEGHDEAKRYYNQMFQTPVKQYKDEAELIQSNDIKAWINDYNAAAAQFTEIHDRTVEDIQKSNDEEEIQRIVYDFSRNHREMEKIVVKVDSYMERLQIQFLQVLGNLVVDIRNTMRIKEDKAVVAVRDCFAGTLLEEMMTNMFFTSKSAVHLANN</sequence>
<keyword evidence="1" id="KW-0732">Signal</keyword>
<feature type="signal peptide" evidence="1">
    <location>
        <begin position="1"/>
        <end position="21"/>
    </location>
</feature>
<evidence type="ECO:0000313" key="2">
    <source>
        <dbReference type="EMBL" id="KAK6644952.1"/>
    </source>
</evidence>
<reference evidence="2 3" key="1">
    <citation type="submission" date="2023-10" db="EMBL/GenBank/DDBJ databases">
        <title>Genomes of two closely related lineages of the louse Polyplax serrata with different host specificities.</title>
        <authorList>
            <person name="Martinu J."/>
            <person name="Tarabai H."/>
            <person name="Stefka J."/>
            <person name="Hypsa V."/>
        </authorList>
    </citation>
    <scope>NUCLEOTIDE SEQUENCE [LARGE SCALE GENOMIC DNA]</scope>
    <source>
        <strain evidence="2">HR10_N</strain>
    </source>
</reference>
<accession>A0AAN8XTJ3</accession>
<dbReference type="AlphaFoldDB" id="A0AAN8XTJ3"/>
<name>A0AAN8XTJ3_POLSC</name>
<gene>
    <name evidence="2" type="ORF">RUM43_001228</name>
</gene>
<evidence type="ECO:0000256" key="1">
    <source>
        <dbReference type="SAM" id="SignalP"/>
    </source>
</evidence>
<protein>
    <submittedName>
        <fullName evidence="2">Uncharacterized protein</fullName>
    </submittedName>
</protein>
<proteinExistence type="predicted"/>
<evidence type="ECO:0000313" key="3">
    <source>
        <dbReference type="Proteomes" id="UP001372834"/>
    </source>
</evidence>